<gene>
    <name evidence="1" type="ORF">ABT39_MTgene6384</name>
</gene>
<comment type="caution">
    <text evidence="1">The sequence shown here is derived from an EMBL/GenBank/DDBJ whole genome shotgun (WGS) entry which is preliminary data.</text>
</comment>
<evidence type="ECO:0000313" key="1">
    <source>
        <dbReference type="EMBL" id="KUM46929.1"/>
    </source>
</evidence>
<geneLocation type="mitochondrion" evidence="1"/>
<dbReference type="EMBL" id="LKAM01000009">
    <property type="protein sequence ID" value="KUM46929.1"/>
    <property type="molecule type" value="Genomic_DNA"/>
</dbReference>
<name>A0A101LX31_PICGL</name>
<protein>
    <submittedName>
        <fullName evidence="1">Uncharacterized protein</fullName>
    </submittedName>
</protein>
<dbReference type="AlphaFoldDB" id="A0A101LX31"/>
<organism evidence="1">
    <name type="scientific">Picea glauca</name>
    <name type="common">White spruce</name>
    <name type="synonym">Pinus glauca</name>
    <dbReference type="NCBI Taxonomy" id="3330"/>
    <lineage>
        <taxon>Eukaryota</taxon>
        <taxon>Viridiplantae</taxon>
        <taxon>Streptophyta</taxon>
        <taxon>Embryophyta</taxon>
        <taxon>Tracheophyta</taxon>
        <taxon>Spermatophyta</taxon>
        <taxon>Pinopsida</taxon>
        <taxon>Pinidae</taxon>
        <taxon>Conifers I</taxon>
        <taxon>Pinales</taxon>
        <taxon>Pinaceae</taxon>
        <taxon>Picea</taxon>
    </lineage>
</organism>
<reference evidence="1" key="1">
    <citation type="journal article" date="2015" name="Genome Biol. Evol.">
        <title>Organellar Genomes of White Spruce (Picea glauca): Assembly and Annotation.</title>
        <authorList>
            <person name="Jackman S.D."/>
            <person name="Warren R.L."/>
            <person name="Gibb E.A."/>
            <person name="Vandervalk B.P."/>
            <person name="Mohamadi H."/>
            <person name="Chu J."/>
            <person name="Raymond A."/>
            <person name="Pleasance S."/>
            <person name="Coope R."/>
            <person name="Wildung M.R."/>
            <person name="Ritland C.E."/>
            <person name="Bousquet J."/>
            <person name="Jones S.J."/>
            <person name="Bohlmann J."/>
            <person name="Birol I."/>
        </authorList>
    </citation>
    <scope>NUCLEOTIDE SEQUENCE [LARGE SCALE GENOMIC DNA]</scope>
    <source>
        <tissue evidence="1">Flushing bud</tissue>
    </source>
</reference>
<proteinExistence type="predicted"/>
<keyword evidence="1" id="KW-0496">Mitochondrion</keyword>
<sequence length="114" mass="13381">MHYKARLFFAKVCSGFPCNFLDESLYRVKREKGKPFNPMITNCLFHRVKPTNSEQVQEANSTIIYDDALGMRRNSKLLNIRIFSLALRMQCFGPYEARIALINREKEQAEWCIV</sequence>
<accession>A0A101LX31</accession>